<dbReference type="AlphaFoldDB" id="A0AAD8TEU7"/>
<sequence length="254" mass="27902">MYHTLSVPTIGDDERASFWLDDWTGRGTLCRSSPALFSHALKPLASVAATLRHGIATSLVPRLTIVAEQELADVLPLLEVVCLVAEPGEVFRLLLIHSRIQKRAALLKKHILTASKAVCQICGCADESATHIIFRCPFVVAFWDTIGSRFPPDADVLHLHEYAAPTAAGALPASTSTFVILCCWHVWKHRNKVVFQHDTPSLTRLLDVCCRDAALWRGMAPEAARSDTDLWDGCFAPVPSPHFSLSSYPIVSLL</sequence>
<dbReference type="Pfam" id="PF13966">
    <property type="entry name" value="zf-RVT"/>
    <property type="match status" value="1"/>
</dbReference>
<evidence type="ECO:0000313" key="3">
    <source>
        <dbReference type="Proteomes" id="UP001231189"/>
    </source>
</evidence>
<accession>A0AAD8TEU7</accession>
<dbReference type="InterPro" id="IPR026960">
    <property type="entry name" value="RVT-Znf"/>
</dbReference>
<protein>
    <recommendedName>
        <fullName evidence="1">Reverse transcriptase zinc-binding domain-containing protein</fullName>
    </recommendedName>
</protein>
<evidence type="ECO:0000259" key="1">
    <source>
        <dbReference type="Pfam" id="PF13966"/>
    </source>
</evidence>
<dbReference type="Proteomes" id="UP001231189">
    <property type="component" value="Unassembled WGS sequence"/>
</dbReference>
<evidence type="ECO:0000313" key="2">
    <source>
        <dbReference type="EMBL" id="KAK1680527.1"/>
    </source>
</evidence>
<proteinExistence type="predicted"/>
<dbReference type="EMBL" id="JAUUTY010000002">
    <property type="protein sequence ID" value="KAK1680527.1"/>
    <property type="molecule type" value="Genomic_DNA"/>
</dbReference>
<comment type="caution">
    <text evidence="2">The sequence shown here is derived from an EMBL/GenBank/DDBJ whole genome shotgun (WGS) entry which is preliminary data.</text>
</comment>
<organism evidence="2 3">
    <name type="scientific">Lolium multiflorum</name>
    <name type="common">Italian ryegrass</name>
    <name type="synonym">Lolium perenne subsp. multiflorum</name>
    <dbReference type="NCBI Taxonomy" id="4521"/>
    <lineage>
        <taxon>Eukaryota</taxon>
        <taxon>Viridiplantae</taxon>
        <taxon>Streptophyta</taxon>
        <taxon>Embryophyta</taxon>
        <taxon>Tracheophyta</taxon>
        <taxon>Spermatophyta</taxon>
        <taxon>Magnoliopsida</taxon>
        <taxon>Liliopsida</taxon>
        <taxon>Poales</taxon>
        <taxon>Poaceae</taxon>
        <taxon>BOP clade</taxon>
        <taxon>Pooideae</taxon>
        <taxon>Poodae</taxon>
        <taxon>Poeae</taxon>
        <taxon>Poeae Chloroplast Group 2 (Poeae type)</taxon>
        <taxon>Loliodinae</taxon>
        <taxon>Loliinae</taxon>
        <taxon>Lolium</taxon>
    </lineage>
</organism>
<keyword evidence="3" id="KW-1185">Reference proteome</keyword>
<name>A0AAD8TEU7_LOLMU</name>
<feature type="domain" description="Reverse transcriptase zinc-binding" evidence="1">
    <location>
        <begin position="90"/>
        <end position="143"/>
    </location>
</feature>
<gene>
    <name evidence="2" type="ORF">QYE76_041375</name>
</gene>
<reference evidence="2" key="1">
    <citation type="submission" date="2023-07" db="EMBL/GenBank/DDBJ databases">
        <title>A chromosome-level genome assembly of Lolium multiflorum.</title>
        <authorList>
            <person name="Chen Y."/>
            <person name="Copetti D."/>
            <person name="Kolliker R."/>
            <person name="Studer B."/>
        </authorList>
    </citation>
    <scope>NUCLEOTIDE SEQUENCE</scope>
    <source>
        <strain evidence="2">02402/16</strain>
        <tissue evidence="2">Leaf</tissue>
    </source>
</reference>